<gene>
    <name evidence="1" type="ORF">H5410_036556</name>
</gene>
<dbReference type="AlphaFoldDB" id="A0A9J5Y7S9"/>
<proteinExistence type="predicted"/>
<reference evidence="1 2" key="1">
    <citation type="submission" date="2020-09" db="EMBL/GenBank/DDBJ databases">
        <title>De no assembly of potato wild relative species, Solanum commersonii.</title>
        <authorList>
            <person name="Cho K."/>
        </authorList>
    </citation>
    <scope>NUCLEOTIDE SEQUENCE [LARGE SCALE GENOMIC DNA]</scope>
    <source>
        <strain evidence="1">LZ3.2</strain>
        <tissue evidence="1">Leaf</tissue>
    </source>
</reference>
<comment type="caution">
    <text evidence="1">The sequence shown here is derived from an EMBL/GenBank/DDBJ whole genome shotgun (WGS) entry which is preliminary data.</text>
</comment>
<dbReference type="Proteomes" id="UP000824120">
    <property type="component" value="Chromosome 7"/>
</dbReference>
<keyword evidence="2" id="KW-1185">Reference proteome</keyword>
<sequence length="179" mass="20116">MRIPINMDHINVNITRLTLVNIWGLNAQIRILKVPLDLGDDFSPESGIVLIDPFFKEIVVGVVVSGKLLVGYNVVGTTPCFYTCVGSEPEPMGDEVEKAKQEARNVNSLMECTDMLDKVNLKITEQTFEYVQEQSKILKLLDKVDAIPLEITVQAELEEIEARQGESYGETEIVSQFWI</sequence>
<evidence type="ECO:0000313" key="2">
    <source>
        <dbReference type="Proteomes" id="UP000824120"/>
    </source>
</evidence>
<accession>A0A9J5Y7S9</accession>
<name>A0A9J5Y7S9_SOLCO</name>
<dbReference type="EMBL" id="JACXVP010000007">
    <property type="protein sequence ID" value="KAG5595324.1"/>
    <property type="molecule type" value="Genomic_DNA"/>
</dbReference>
<evidence type="ECO:0000313" key="1">
    <source>
        <dbReference type="EMBL" id="KAG5595324.1"/>
    </source>
</evidence>
<protein>
    <submittedName>
        <fullName evidence="1">Uncharacterized protein</fullName>
    </submittedName>
</protein>
<organism evidence="1 2">
    <name type="scientific">Solanum commersonii</name>
    <name type="common">Commerson's wild potato</name>
    <name type="synonym">Commerson's nightshade</name>
    <dbReference type="NCBI Taxonomy" id="4109"/>
    <lineage>
        <taxon>Eukaryota</taxon>
        <taxon>Viridiplantae</taxon>
        <taxon>Streptophyta</taxon>
        <taxon>Embryophyta</taxon>
        <taxon>Tracheophyta</taxon>
        <taxon>Spermatophyta</taxon>
        <taxon>Magnoliopsida</taxon>
        <taxon>eudicotyledons</taxon>
        <taxon>Gunneridae</taxon>
        <taxon>Pentapetalae</taxon>
        <taxon>asterids</taxon>
        <taxon>lamiids</taxon>
        <taxon>Solanales</taxon>
        <taxon>Solanaceae</taxon>
        <taxon>Solanoideae</taxon>
        <taxon>Solaneae</taxon>
        <taxon>Solanum</taxon>
    </lineage>
</organism>